<sequence length="175" mass="19601">MHPLDSDDYLSALVRRTQMRFLSTGFDLLIVEDWYDGPESGFVFTCSGSAVYFVRVACSKNSGLLGGFELIQFKGKWPRVKNFHGLDCCPSENISVVDGGDCEGWGAMKDEIMNSPRFETFLGLGSYYLDKLAIFPVAQDELISLRASPAWGVGYMGLHQILKEKRKIFEKEGGY</sequence>
<protein>
    <submittedName>
        <fullName evidence="1">Uncharacterized protein</fullName>
    </submittedName>
</protein>
<proteinExistence type="predicted"/>
<comment type="caution">
    <text evidence="1">The sequence shown here is derived from an EMBL/GenBank/DDBJ whole genome shotgun (WGS) entry which is preliminary data.</text>
</comment>
<accession>A0ABV8MHY9</accession>
<name>A0ABV8MHY9_9NEIS</name>
<gene>
    <name evidence="1" type="ORF">ACFOW7_00015</name>
</gene>
<organism evidence="1 2">
    <name type="scientific">Chitinimonas lacunae</name>
    <dbReference type="NCBI Taxonomy" id="1963018"/>
    <lineage>
        <taxon>Bacteria</taxon>
        <taxon>Pseudomonadati</taxon>
        <taxon>Pseudomonadota</taxon>
        <taxon>Betaproteobacteria</taxon>
        <taxon>Neisseriales</taxon>
        <taxon>Chitinibacteraceae</taxon>
        <taxon>Chitinimonas</taxon>
    </lineage>
</organism>
<reference evidence="2" key="1">
    <citation type="journal article" date="2019" name="Int. J. Syst. Evol. Microbiol.">
        <title>The Global Catalogue of Microorganisms (GCM) 10K type strain sequencing project: providing services to taxonomists for standard genome sequencing and annotation.</title>
        <authorList>
            <consortium name="The Broad Institute Genomics Platform"/>
            <consortium name="The Broad Institute Genome Sequencing Center for Infectious Disease"/>
            <person name="Wu L."/>
            <person name="Ma J."/>
        </authorList>
    </citation>
    <scope>NUCLEOTIDE SEQUENCE [LARGE SCALE GENOMIC DNA]</scope>
    <source>
        <strain evidence="2">LMG 29894</strain>
    </source>
</reference>
<evidence type="ECO:0000313" key="2">
    <source>
        <dbReference type="Proteomes" id="UP001595791"/>
    </source>
</evidence>
<evidence type="ECO:0000313" key="1">
    <source>
        <dbReference type="EMBL" id="MFC4157727.1"/>
    </source>
</evidence>
<dbReference type="EMBL" id="JBHSBU010000001">
    <property type="protein sequence ID" value="MFC4157727.1"/>
    <property type="molecule type" value="Genomic_DNA"/>
</dbReference>
<dbReference type="Proteomes" id="UP001595791">
    <property type="component" value="Unassembled WGS sequence"/>
</dbReference>
<dbReference type="RefSeq" id="WP_378159664.1">
    <property type="nucleotide sequence ID" value="NZ_JBHSBU010000001.1"/>
</dbReference>
<keyword evidence="2" id="KW-1185">Reference proteome</keyword>